<protein>
    <recommendedName>
        <fullName evidence="9">V-type proton ATPase subunit a</fullName>
    </recommendedName>
</protein>
<organism evidence="11 12">
    <name type="scientific">Saccharomyces pastorianus</name>
    <name type="common">Lager yeast</name>
    <name type="synonym">Saccharomyces cerevisiae x Saccharomyces eubayanus</name>
    <dbReference type="NCBI Taxonomy" id="27292"/>
    <lineage>
        <taxon>Eukaryota</taxon>
        <taxon>Fungi</taxon>
        <taxon>Dikarya</taxon>
        <taxon>Ascomycota</taxon>
        <taxon>Saccharomycotina</taxon>
        <taxon>Saccharomycetes</taxon>
        <taxon>Saccharomycetales</taxon>
        <taxon>Saccharomycetaceae</taxon>
        <taxon>Saccharomyces</taxon>
    </lineage>
</organism>
<evidence type="ECO:0000256" key="6">
    <source>
        <dbReference type="ARBA" id="ARBA00022989"/>
    </source>
</evidence>
<feature type="transmembrane region" description="Helical" evidence="9">
    <location>
        <begin position="463"/>
        <end position="487"/>
    </location>
</feature>
<evidence type="ECO:0000313" key="11">
    <source>
        <dbReference type="EMBL" id="QID87196.1"/>
    </source>
</evidence>
<dbReference type="GO" id="GO:0000220">
    <property type="term" value="C:vacuolar proton-transporting V-type ATPase, V0 domain"/>
    <property type="evidence" value="ECO:0007669"/>
    <property type="project" value="InterPro"/>
</dbReference>
<evidence type="ECO:0000256" key="5">
    <source>
        <dbReference type="ARBA" id="ARBA00022781"/>
    </source>
</evidence>
<evidence type="ECO:0000256" key="4">
    <source>
        <dbReference type="ARBA" id="ARBA00022692"/>
    </source>
</evidence>
<feature type="transmembrane region" description="Helical" evidence="9">
    <location>
        <begin position="615"/>
        <end position="637"/>
    </location>
</feature>
<keyword evidence="7 9" id="KW-0406">Ion transport</keyword>
<dbReference type="GO" id="GO:0007035">
    <property type="term" value="P:vacuolar acidification"/>
    <property type="evidence" value="ECO:0007669"/>
    <property type="project" value="TreeGrafter"/>
</dbReference>
<comment type="function">
    <text evidence="9">Essential component of the vacuolar proton pump (V-ATPase), a multimeric enzyme that catalyzes the translocation of protons across the membranes. Required for assembly and activity of the V-ATPase.</text>
</comment>
<dbReference type="PANTHER" id="PTHR11629">
    <property type="entry name" value="VACUOLAR PROTON ATPASES"/>
    <property type="match status" value="1"/>
</dbReference>
<feature type="coiled-coil region" evidence="10">
    <location>
        <begin position="315"/>
        <end position="342"/>
    </location>
</feature>
<dbReference type="OrthoDB" id="10264220at2759"/>
<proteinExistence type="inferred from homology"/>
<comment type="subcellular location">
    <subcellularLocation>
        <location evidence="1">Membrane</location>
        <topology evidence="1">Multi-pass membrane protein</topology>
    </subcellularLocation>
</comment>
<keyword evidence="6 9" id="KW-1133">Transmembrane helix</keyword>
<dbReference type="EMBL" id="CP049010">
    <property type="protein sequence ID" value="QID87196.1"/>
    <property type="molecule type" value="Genomic_DNA"/>
</dbReference>
<dbReference type="Proteomes" id="UP000501346">
    <property type="component" value="Chromosome SeXIII-ScXIII"/>
</dbReference>
<feature type="transmembrane region" description="Helical" evidence="9">
    <location>
        <begin position="585"/>
        <end position="603"/>
    </location>
</feature>
<keyword evidence="8 9" id="KW-0472">Membrane</keyword>
<feature type="transmembrane region" description="Helical" evidence="9">
    <location>
        <begin position="679"/>
        <end position="697"/>
    </location>
</feature>
<feature type="coiled-coil region" evidence="10">
    <location>
        <begin position="123"/>
        <end position="150"/>
    </location>
</feature>
<dbReference type="AlphaFoldDB" id="A0A6C1ECX1"/>
<evidence type="ECO:0000256" key="7">
    <source>
        <dbReference type="ARBA" id="ARBA00023065"/>
    </source>
</evidence>
<keyword evidence="10" id="KW-0175">Coiled coil</keyword>
<reference evidence="11 12" key="1">
    <citation type="journal article" date="2019" name="BMC Genomics">
        <title>Chromosome level assembly and comparative genome analysis confirm lager-brewing yeasts originated from a single hybridization.</title>
        <authorList>
            <person name="Salazar A.N."/>
            <person name="Gorter de Vries A.R."/>
            <person name="van den Broek M."/>
            <person name="Brouwers N."/>
            <person name="de la Torre Cortes P."/>
            <person name="Kuijpers N.G.A."/>
            <person name="Daran J.G."/>
            <person name="Abeel T."/>
        </authorList>
    </citation>
    <scope>NUCLEOTIDE SEQUENCE [LARGE SCALE GENOMIC DNA]</scope>
    <source>
        <strain evidence="11 12">CBS 1483</strain>
    </source>
</reference>
<evidence type="ECO:0000256" key="9">
    <source>
        <dbReference type="RuleBase" id="RU361189"/>
    </source>
</evidence>
<evidence type="ECO:0000256" key="8">
    <source>
        <dbReference type="ARBA" id="ARBA00023136"/>
    </source>
</evidence>
<keyword evidence="4 9" id="KW-0812">Transmembrane</keyword>
<gene>
    <name evidence="11" type="primary">STV1_2</name>
    <name evidence="11" type="ORF">GRS66_009863</name>
</gene>
<dbReference type="GO" id="GO:0051117">
    <property type="term" value="F:ATPase binding"/>
    <property type="evidence" value="ECO:0007669"/>
    <property type="project" value="TreeGrafter"/>
</dbReference>
<dbReference type="Pfam" id="PF01496">
    <property type="entry name" value="V_ATPase_I"/>
    <property type="match status" value="1"/>
</dbReference>
<dbReference type="PIRSF" id="PIRSF001293">
    <property type="entry name" value="ATP6V0A1"/>
    <property type="match status" value="1"/>
</dbReference>
<evidence type="ECO:0000256" key="1">
    <source>
        <dbReference type="ARBA" id="ARBA00004141"/>
    </source>
</evidence>
<dbReference type="InterPro" id="IPR002490">
    <property type="entry name" value="V-ATPase_116kDa_su"/>
</dbReference>
<keyword evidence="12" id="KW-1185">Reference proteome</keyword>
<dbReference type="GO" id="GO:0046961">
    <property type="term" value="F:proton-transporting ATPase activity, rotational mechanism"/>
    <property type="evidence" value="ECO:0007669"/>
    <property type="project" value="InterPro"/>
</dbReference>
<evidence type="ECO:0000256" key="10">
    <source>
        <dbReference type="SAM" id="Coils"/>
    </source>
</evidence>
<comment type="similarity">
    <text evidence="2 9">Belongs to the V-ATPase 116 kDa subunit family.</text>
</comment>
<dbReference type="GO" id="GO:0000329">
    <property type="term" value="C:fungal-type vacuole membrane"/>
    <property type="evidence" value="ECO:0007669"/>
    <property type="project" value="TreeGrafter"/>
</dbReference>
<dbReference type="InterPro" id="IPR026028">
    <property type="entry name" value="V-type_ATPase_116kDa_su_euka"/>
</dbReference>
<keyword evidence="5 9" id="KW-0375">Hydrogen ion transport</keyword>
<feature type="transmembrane region" description="Helical" evidence="9">
    <location>
        <begin position="832"/>
        <end position="854"/>
    </location>
</feature>
<name>A0A6C1ECX1_SACPS</name>
<feature type="transmembrane region" description="Helical" evidence="9">
    <location>
        <begin position="508"/>
        <end position="525"/>
    </location>
</feature>
<keyword evidence="3 9" id="KW-0813">Transport</keyword>
<evidence type="ECO:0000313" key="12">
    <source>
        <dbReference type="Proteomes" id="UP000501346"/>
    </source>
</evidence>
<evidence type="ECO:0000256" key="3">
    <source>
        <dbReference type="ARBA" id="ARBA00022448"/>
    </source>
</evidence>
<accession>A0A6C1ECX1</accession>
<evidence type="ECO:0000256" key="2">
    <source>
        <dbReference type="ARBA" id="ARBA00009904"/>
    </source>
</evidence>
<dbReference type="PANTHER" id="PTHR11629:SF59">
    <property type="entry name" value="V-TYPE PROTON ATPASE SUBUNIT A, GOLGI ISOFORM"/>
    <property type="match status" value="1"/>
</dbReference>
<sequence>MNQEEAIFRSADMTYVQLYIPLEVIREVTFLLGKMGVFMVMDLNKDLTAFQRGYVNQLRRFDEVDRMVSFLNEVVEKHAAETWKYILHIDDEGNDIDQPDMLELINTMELQSLESVNDMVKEITECESRARQLDESLDNLRIKLNDLLEQRQVIFECSRFVEVNPGIAGRARNAEIEREEMDVDDFRLNPDDVSETLSDTFSFDDGSSENLNTPRNNIIRNRSTEDLSFLEQGYQHRYMITGSIRRTKVDVLNRILWRLLRGNLIFQNFPIEVPLLEGKEKVEKDCFIVFTHGETLLKKVKRVIDSLNGKIVSMNTRSSELVETLNNQIDDLQRIVDTTEQTLHTELLVIHDQLPTWAAMMKRETYVYTTLNKFQQESQGLIAEGWVPSTELVHLQNSLKDYIETLGSEYSTVFNVIITNKLPPTYHRTNKFTQAFQSIVDAYGIATYKEINPGLATVVTFPFMFAIMFGDLGHGLILFLIALFLVLNERKFGAMRRDEIFDMAYTGRYVLLLMGAFSVYTGLLYNDIFSKSMTLFKSGWQWPHTFRKGESIEAKKIGVYPIGLDYAWHGTDNGLLFSNSYKMKLSILMGYAHMTYSFMFSYINYKSKNSKVDIIGNFIPGLVFMQSIFGYLSWAIVYKWSKDWIKDDKPAPGLLNMLINMFLAPGTIDDQLFPGQAKLQVVLLLAALVCVPWLLLYKPLTLKRLNKNGGGGMPHGYQSVENIEHDEHLAQQRHSTEGFEGMVISDINSVTDGTNENVGGDEHGSNGVFNFGDVMIHQVIHTIEFCLNCISHTASYLRLWALSLAHAQLSSVLWDMTISNAFSSKDSGSPLAVMKVVFLFGMWFVLTICILVFMEGTSAMLHALRLHWVEAMSKFFEGEGYAYEPFSFGTITE</sequence>